<feature type="domain" description="Phosphoribosyltransferase" evidence="2">
    <location>
        <begin position="115"/>
        <end position="208"/>
    </location>
</feature>
<dbReference type="PANTHER" id="PTHR47505:SF1">
    <property type="entry name" value="DNA UTILIZATION PROTEIN YHGH"/>
    <property type="match status" value="1"/>
</dbReference>
<evidence type="ECO:0000313" key="3">
    <source>
        <dbReference type="EMBL" id="MDM8195308.1"/>
    </source>
</evidence>
<gene>
    <name evidence="3" type="ORF">QUV98_03120</name>
</gene>
<keyword evidence="4" id="KW-1185">Reference proteome</keyword>
<organism evidence="3 4">
    <name type="scientific">Massilimicrobiota timonensis</name>
    <dbReference type="NCBI Taxonomy" id="1776392"/>
    <lineage>
        <taxon>Bacteria</taxon>
        <taxon>Bacillati</taxon>
        <taxon>Bacillota</taxon>
        <taxon>Erysipelotrichia</taxon>
        <taxon>Erysipelotrichales</taxon>
        <taxon>Erysipelotrichaceae</taxon>
        <taxon>Massilimicrobiota</taxon>
    </lineage>
</organism>
<evidence type="ECO:0000313" key="4">
    <source>
        <dbReference type="Proteomes" id="UP001529275"/>
    </source>
</evidence>
<dbReference type="EMBL" id="JAUDCK010000007">
    <property type="protein sequence ID" value="MDM8195308.1"/>
    <property type="molecule type" value="Genomic_DNA"/>
</dbReference>
<comment type="similarity">
    <text evidence="1">Belongs to the ComF/GntX family.</text>
</comment>
<evidence type="ECO:0000256" key="1">
    <source>
        <dbReference type="ARBA" id="ARBA00008007"/>
    </source>
</evidence>
<proteinExistence type="inferred from homology"/>
<dbReference type="InterPro" id="IPR000836">
    <property type="entry name" value="PRTase_dom"/>
</dbReference>
<reference evidence="3 4" key="2">
    <citation type="submission" date="2023-06" db="EMBL/GenBank/DDBJ databases">
        <authorList>
            <person name="Zeman M."/>
            <person name="Kubasova T."/>
            <person name="Jahodarova E."/>
            <person name="Nykrynova M."/>
            <person name="Rychlik I."/>
        </authorList>
    </citation>
    <scope>NUCLEOTIDE SEQUENCE [LARGE SCALE GENOMIC DNA]</scope>
    <source>
        <strain evidence="3 4">ET341</strain>
    </source>
</reference>
<name>A0ABT7UGN7_9FIRM</name>
<accession>A0ABT7UGN7</accession>
<dbReference type="CDD" id="cd06223">
    <property type="entry name" value="PRTases_typeI"/>
    <property type="match status" value="1"/>
</dbReference>
<dbReference type="InterPro" id="IPR029057">
    <property type="entry name" value="PRTase-like"/>
</dbReference>
<sequence length="213" mass="24593">MHSYNQRSQSDECLICHAPLLKQISLAHLLCPLSLCQNCLSQFHVLDIQTTFHHYPLRILYEYNEFFRTLLYQYKGLYDYALKDAFLCTYLSKFKTQYDEYLIAVAPSSSVENEKRGFAPMETIAYTFSQHVFTGLYKKEAYKQSGLSFEERKNVVHKIGIHHPEELQGKKVLIFDDVITSSSTLTACLSLIKTGHPQCIELLVLSTKSFQTI</sequence>
<keyword evidence="3" id="KW-0328">Glycosyltransferase</keyword>
<dbReference type="Proteomes" id="UP001529275">
    <property type="component" value="Unassembled WGS sequence"/>
</dbReference>
<comment type="caution">
    <text evidence="3">The sequence shown here is derived from an EMBL/GenBank/DDBJ whole genome shotgun (WGS) entry which is preliminary data.</text>
</comment>
<dbReference type="Gene3D" id="3.40.50.2020">
    <property type="match status" value="1"/>
</dbReference>
<dbReference type="PANTHER" id="PTHR47505">
    <property type="entry name" value="DNA UTILIZATION PROTEIN YHGH"/>
    <property type="match status" value="1"/>
</dbReference>
<keyword evidence="3" id="KW-0808">Transferase</keyword>
<protein>
    <submittedName>
        <fullName evidence="3">Phosphoribosyltransferase family protein</fullName>
    </submittedName>
</protein>
<dbReference type="RefSeq" id="WP_289527290.1">
    <property type="nucleotide sequence ID" value="NZ_JAUDCK010000007.1"/>
</dbReference>
<dbReference type="SUPFAM" id="SSF53271">
    <property type="entry name" value="PRTase-like"/>
    <property type="match status" value="1"/>
</dbReference>
<reference evidence="4" key="1">
    <citation type="submission" date="2023-06" db="EMBL/GenBank/DDBJ databases">
        <title>Identification and characterization of horizontal gene transfer across gut microbiota members of farm animals based on homology search.</title>
        <authorList>
            <person name="Zeman M."/>
            <person name="Kubasova T."/>
            <person name="Jahodarova E."/>
            <person name="Nykrynova M."/>
            <person name="Rychlik I."/>
        </authorList>
    </citation>
    <scope>NUCLEOTIDE SEQUENCE [LARGE SCALE GENOMIC DNA]</scope>
    <source>
        <strain evidence="4">ET341</strain>
    </source>
</reference>
<dbReference type="Pfam" id="PF00156">
    <property type="entry name" value="Pribosyltran"/>
    <property type="match status" value="1"/>
</dbReference>
<dbReference type="InterPro" id="IPR051910">
    <property type="entry name" value="ComF/GntX_DNA_util-trans"/>
</dbReference>
<dbReference type="GO" id="GO:0016757">
    <property type="term" value="F:glycosyltransferase activity"/>
    <property type="evidence" value="ECO:0007669"/>
    <property type="project" value="UniProtKB-KW"/>
</dbReference>
<evidence type="ECO:0000259" key="2">
    <source>
        <dbReference type="Pfam" id="PF00156"/>
    </source>
</evidence>